<evidence type="ECO:0000259" key="2">
    <source>
        <dbReference type="PROSITE" id="PS50106"/>
    </source>
</evidence>
<dbReference type="Gene3D" id="3.50.30.30">
    <property type="match status" value="1"/>
</dbReference>
<dbReference type="InterPro" id="IPR007484">
    <property type="entry name" value="Peptidase_M28"/>
</dbReference>
<dbReference type="Pfam" id="PF04389">
    <property type="entry name" value="Peptidase_M28"/>
    <property type="match status" value="1"/>
</dbReference>
<dbReference type="InterPro" id="IPR011659">
    <property type="entry name" value="WD40"/>
</dbReference>
<evidence type="ECO:0000313" key="4">
    <source>
        <dbReference type="Proteomes" id="UP001239909"/>
    </source>
</evidence>
<dbReference type="EMBL" id="BSYI01000003">
    <property type="protein sequence ID" value="GMG81404.1"/>
    <property type="molecule type" value="Genomic_DNA"/>
</dbReference>
<dbReference type="PROSITE" id="PS50106">
    <property type="entry name" value="PDZ"/>
    <property type="match status" value="1"/>
</dbReference>
<dbReference type="PANTHER" id="PTHR12147:SF26">
    <property type="entry name" value="PEPTIDASE M28 DOMAIN-CONTAINING PROTEIN"/>
    <property type="match status" value="1"/>
</dbReference>
<organism evidence="3 4">
    <name type="scientific">Paralimibaculum aggregatum</name>
    <dbReference type="NCBI Taxonomy" id="3036245"/>
    <lineage>
        <taxon>Bacteria</taxon>
        <taxon>Pseudomonadati</taxon>
        <taxon>Pseudomonadota</taxon>
        <taxon>Alphaproteobacteria</taxon>
        <taxon>Rhodobacterales</taxon>
        <taxon>Paracoccaceae</taxon>
        <taxon>Paralimibaculum</taxon>
    </lineage>
</organism>
<dbReference type="SUPFAM" id="SSF50156">
    <property type="entry name" value="PDZ domain-like"/>
    <property type="match status" value="1"/>
</dbReference>
<dbReference type="Gene3D" id="3.40.630.10">
    <property type="entry name" value="Zn peptidases"/>
    <property type="match status" value="1"/>
</dbReference>
<dbReference type="Proteomes" id="UP001239909">
    <property type="component" value="Unassembled WGS sequence"/>
</dbReference>
<proteinExistence type="predicted"/>
<comment type="caution">
    <text evidence="3">The sequence shown here is derived from an EMBL/GenBank/DDBJ whole genome shotgun (WGS) entry which is preliminary data.</text>
</comment>
<dbReference type="RefSeq" id="WP_285670059.1">
    <property type="nucleotide sequence ID" value="NZ_BSYI01000003.1"/>
</dbReference>
<sequence length="967" mass="101480">MIRHLLAAAWLGAALAPAALAGSPIGAPRQLTFEGARAGEGYFSADGRAMIFQSEREPGNPFYQIYRMDLETGDIRRLSPGHGKTTCGWLHPDGRRALFASTQADPAARAKMQAEREFRASGQTRRYAWDYDPAFDLTEFDMASGTYTALAPAEGYDAEGAYSPDGGRIVFASNRHAYAGTLAPEAAARLEHDPSYFMDLYVMNADGTGLRRLTDTPGYDGGPFWSADGSRITWRRFAPDGATAEVFTMAADGSDARQVTHLGAMSWAPFFHPSGEYIVFASNLEGFGNFELYLVDAAGRREPVRITEREGFDGLASFSPDGATIAWTSNATPARRSQIFLAPWDHAAARTALAAAPLRGGAEAAVPRPEMDTTDPAITEADLGRHLRALASEAMAGRLTGTPGEAMAADYVAAAFAALGLEGAGDGGGFTQSFGFTAGVALGPGNALEITAGGARLAPEIDRGWRPLAFSESGPAAAREAVFAGYGLVAPAGADQPAHDSYGEIDPSGKWVVIWRGLPGAVRPERRTWLARFADLRYRVAVAKSRGAAGVILAPPPRLSLDTALPRLAFEARSGRSGLPVLALARGPAEALQAGLAPGTAEAVDAGEPRPQALGGVEVAARIDLVREAHTGRNVLARLDLDGLPAGEGRPPVLIGAHLDHLGRGETSGSLARPEERNEIHYGADDNASGVAALIEIAQHLAAERASDRLQAARDVVFAAWSGEELGLLGSAHFVEAAQQAAGTESLADSVSAYVNLDMVGRLRDRLAVQGLGSSPVWAREIERRNAVVGLPVATAEDTYLPTDATSLYLAEVPILALFTGAHAEYHTPRDRVETINLAGLKDIARFAALVVRGRAMDAEEPAYVAVARPRGQGGRRSGGVFLGTIPDYTGGDRTGVPISGVVTGGPAAAAGLAGGDVILAIAGADLANIYDLVTALDGLKAGETVPIVVERGGRRLELEITPALRD</sequence>
<dbReference type="InterPro" id="IPR045175">
    <property type="entry name" value="M28_fam"/>
</dbReference>
<dbReference type="InterPro" id="IPR011042">
    <property type="entry name" value="6-blade_b-propeller_TolB-like"/>
</dbReference>
<feature type="chain" id="PRO_5045710147" evidence="1">
    <location>
        <begin position="22"/>
        <end position="967"/>
    </location>
</feature>
<keyword evidence="1" id="KW-0732">Signal</keyword>
<dbReference type="InterPro" id="IPR036034">
    <property type="entry name" value="PDZ_sf"/>
</dbReference>
<dbReference type="Pfam" id="PF07676">
    <property type="entry name" value="PD40"/>
    <property type="match status" value="5"/>
</dbReference>
<dbReference type="Gene3D" id="2.120.10.30">
    <property type="entry name" value="TolB, C-terminal domain"/>
    <property type="match status" value="3"/>
</dbReference>
<dbReference type="InterPro" id="IPR001478">
    <property type="entry name" value="PDZ"/>
</dbReference>
<gene>
    <name evidence="3" type="ORF">LNKW23_06170</name>
</gene>
<dbReference type="SMART" id="SM00228">
    <property type="entry name" value="PDZ"/>
    <property type="match status" value="1"/>
</dbReference>
<dbReference type="Pfam" id="PF13180">
    <property type="entry name" value="PDZ_2"/>
    <property type="match status" value="1"/>
</dbReference>
<protein>
    <submittedName>
        <fullName evidence="3">M28 family peptidase</fullName>
    </submittedName>
</protein>
<dbReference type="Gene3D" id="2.30.42.10">
    <property type="match status" value="1"/>
</dbReference>
<evidence type="ECO:0000313" key="3">
    <source>
        <dbReference type="EMBL" id="GMG81404.1"/>
    </source>
</evidence>
<feature type="domain" description="PDZ" evidence="2">
    <location>
        <begin position="866"/>
        <end position="930"/>
    </location>
</feature>
<accession>A0ABQ6LL66</accession>
<feature type="signal peptide" evidence="1">
    <location>
        <begin position="1"/>
        <end position="21"/>
    </location>
</feature>
<keyword evidence="4" id="KW-1185">Reference proteome</keyword>
<dbReference type="SUPFAM" id="SSF82171">
    <property type="entry name" value="DPP6 N-terminal domain-like"/>
    <property type="match status" value="1"/>
</dbReference>
<reference evidence="3 4" key="1">
    <citation type="submission" date="2023-04" db="EMBL/GenBank/DDBJ databases">
        <title>Marinoamorphus aggregata gen. nov., sp. Nov., isolate from tissue of brittle star Ophioplocus japonicus.</title>
        <authorList>
            <person name="Kawano K."/>
            <person name="Sawayama S."/>
            <person name="Nakagawa S."/>
        </authorList>
    </citation>
    <scope>NUCLEOTIDE SEQUENCE [LARGE SCALE GENOMIC DNA]</scope>
    <source>
        <strain evidence="3 4">NKW23</strain>
    </source>
</reference>
<evidence type="ECO:0000256" key="1">
    <source>
        <dbReference type="SAM" id="SignalP"/>
    </source>
</evidence>
<name>A0ABQ6LL66_9RHOB</name>
<dbReference type="PANTHER" id="PTHR12147">
    <property type="entry name" value="METALLOPEPTIDASE M28 FAMILY MEMBER"/>
    <property type="match status" value="1"/>
</dbReference>
<dbReference type="SUPFAM" id="SSF53187">
    <property type="entry name" value="Zn-dependent exopeptidases"/>
    <property type="match status" value="1"/>
</dbReference>